<keyword evidence="3" id="KW-0418">Kinase</keyword>
<evidence type="ECO:0000256" key="1">
    <source>
        <dbReference type="ARBA" id="ARBA00009156"/>
    </source>
</evidence>
<dbReference type="SUPFAM" id="SSF53067">
    <property type="entry name" value="Actin-like ATPase domain"/>
    <property type="match status" value="1"/>
</dbReference>
<dbReference type="InterPro" id="IPR018484">
    <property type="entry name" value="FGGY_N"/>
</dbReference>
<comment type="caution">
    <text evidence="5">The sequence shown here is derived from an EMBL/GenBank/DDBJ whole genome shotgun (WGS) entry which is preliminary data.</text>
</comment>
<dbReference type="RefSeq" id="WP_275448666.1">
    <property type="nucleotide sequence ID" value="NZ_JAKREW010000124.1"/>
</dbReference>
<gene>
    <name evidence="5" type="ORF">L4923_30830</name>
</gene>
<dbReference type="InterPro" id="IPR050406">
    <property type="entry name" value="FGGY_Carb_Kinase"/>
</dbReference>
<organism evidence="5 6">
    <name type="scientific">Mesorhizobium retamae</name>
    <dbReference type="NCBI Taxonomy" id="2912854"/>
    <lineage>
        <taxon>Bacteria</taxon>
        <taxon>Pseudomonadati</taxon>
        <taxon>Pseudomonadota</taxon>
        <taxon>Alphaproteobacteria</taxon>
        <taxon>Hyphomicrobiales</taxon>
        <taxon>Phyllobacteriaceae</taxon>
        <taxon>Mesorhizobium</taxon>
    </lineage>
</organism>
<dbReference type="InterPro" id="IPR043129">
    <property type="entry name" value="ATPase_NBD"/>
</dbReference>
<evidence type="ECO:0000259" key="4">
    <source>
        <dbReference type="Pfam" id="PF00370"/>
    </source>
</evidence>
<keyword evidence="6" id="KW-1185">Reference proteome</keyword>
<evidence type="ECO:0000313" key="6">
    <source>
        <dbReference type="Proteomes" id="UP001201701"/>
    </source>
</evidence>
<dbReference type="Pfam" id="PF00370">
    <property type="entry name" value="FGGY_N"/>
    <property type="match status" value="1"/>
</dbReference>
<sequence>MSRFLLGIDAGSTMTKAAVFDRSGREIASSGHRVVIQRPQPGWCEVDPFAAWEAAMAAIRGALDRAGLTGDDIAAVGLSAAMVGIWLVDAEGNALRPGVNWEDSRTQAMLDEKLAADPAFYSAIFQSDGCVMQQGCTLPLFAWLRDHEPDIVERAAHVFSYKDFLRMKLTGRAGADRTEAAVAPGDA</sequence>
<evidence type="ECO:0000313" key="5">
    <source>
        <dbReference type="EMBL" id="MCG7509426.1"/>
    </source>
</evidence>
<dbReference type="Gene3D" id="3.30.420.40">
    <property type="match status" value="1"/>
</dbReference>
<dbReference type="PANTHER" id="PTHR43095:SF5">
    <property type="entry name" value="XYLULOSE KINASE"/>
    <property type="match status" value="1"/>
</dbReference>
<proteinExistence type="inferred from homology"/>
<dbReference type="Proteomes" id="UP001201701">
    <property type="component" value="Unassembled WGS sequence"/>
</dbReference>
<evidence type="ECO:0000256" key="3">
    <source>
        <dbReference type="ARBA" id="ARBA00022777"/>
    </source>
</evidence>
<dbReference type="PANTHER" id="PTHR43095">
    <property type="entry name" value="SUGAR KINASE"/>
    <property type="match status" value="1"/>
</dbReference>
<comment type="similarity">
    <text evidence="1">Belongs to the FGGY kinase family.</text>
</comment>
<feature type="non-terminal residue" evidence="5">
    <location>
        <position position="187"/>
    </location>
</feature>
<evidence type="ECO:0000256" key="2">
    <source>
        <dbReference type="ARBA" id="ARBA00022679"/>
    </source>
</evidence>
<dbReference type="EMBL" id="JAKREW010000124">
    <property type="protein sequence ID" value="MCG7509426.1"/>
    <property type="molecule type" value="Genomic_DNA"/>
</dbReference>
<reference evidence="5 6" key="1">
    <citation type="submission" date="2022-02" db="EMBL/GenBank/DDBJ databases">
        <title>Draft genome sequence of Mezorhizobium retamae strain IRAMC:0171 isolated from Retama raetam nodules.</title>
        <authorList>
            <person name="Bengaied R."/>
            <person name="Sbissi I."/>
            <person name="Huber K."/>
            <person name="Ghodbane F."/>
            <person name="Nouioui I."/>
            <person name="Tarhouni M."/>
            <person name="Gtari M."/>
        </authorList>
    </citation>
    <scope>NUCLEOTIDE SEQUENCE [LARGE SCALE GENOMIC DNA]</scope>
    <source>
        <strain evidence="5 6">IRAMC:0171</strain>
    </source>
</reference>
<name>A0ABS9QPQ9_9HYPH</name>
<feature type="domain" description="Carbohydrate kinase FGGY N-terminal" evidence="4">
    <location>
        <begin position="5"/>
        <end position="181"/>
    </location>
</feature>
<protein>
    <recommendedName>
        <fullName evidence="4">Carbohydrate kinase FGGY N-terminal domain-containing protein</fullName>
    </recommendedName>
</protein>
<keyword evidence="2" id="KW-0808">Transferase</keyword>
<accession>A0ABS9QPQ9</accession>